<organism evidence="2">
    <name type="scientific">marine metagenome</name>
    <dbReference type="NCBI Taxonomy" id="408172"/>
    <lineage>
        <taxon>unclassified sequences</taxon>
        <taxon>metagenomes</taxon>
        <taxon>ecological metagenomes</taxon>
    </lineage>
</organism>
<name>A0A383ATT1_9ZZZZ</name>
<gene>
    <name evidence="2" type="ORF">METZ01_LOCUS463986</name>
</gene>
<accession>A0A383ATT1</accession>
<sequence>VLLSFAMAFHYWTLRPHEKASFVGLRNFADVLGVRALEEPHSGVLALYMLCVAALIAGLIGALLSNIHQWRGTRTGGALICVTGAAMVLGALGGSADGHTGVFAFWFNQ</sequence>
<dbReference type="EMBL" id="UINC01194846">
    <property type="protein sequence ID" value="SVE11132.1"/>
    <property type="molecule type" value="Genomic_DNA"/>
</dbReference>
<dbReference type="AlphaFoldDB" id="A0A383ATT1"/>
<feature type="non-terminal residue" evidence="2">
    <location>
        <position position="1"/>
    </location>
</feature>
<evidence type="ECO:0000256" key="1">
    <source>
        <dbReference type="SAM" id="Phobius"/>
    </source>
</evidence>
<protein>
    <submittedName>
        <fullName evidence="2">Uncharacterized protein</fullName>
    </submittedName>
</protein>
<keyword evidence="1" id="KW-0472">Membrane</keyword>
<feature type="transmembrane region" description="Helical" evidence="1">
    <location>
        <begin position="76"/>
        <end position="96"/>
    </location>
</feature>
<reference evidence="2" key="1">
    <citation type="submission" date="2018-05" db="EMBL/GenBank/DDBJ databases">
        <authorList>
            <person name="Lanie J.A."/>
            <person name="Ng W.-L."/>
            <person name="Kazmierczak K.M."/>
            <person name="Andrzejewski T.M."/>
            <person name="Davidsen T.M."/>
            <person name="Wayne K.J."/>
            <person name="Tettelin H."/>
            <person name="Glass J.I."/>
            <person name="Rusch D."/>
            <person name="Podicherti R."/>
            <person name="Tsui H.-C.T."/>
            <person name="Winkler M.E."/>
        </authorList>
    </citation>
    <scope>NUCLEOTIDE SEQUENCE</scope>
</reference>
<proteinExistence type="predicted"/>
<feature type="transmembrane region" description="Helical" evidence="1">
    <location>
        <begin position="45"/>
        <end position="64"/>
    </location>
</feature>
<evidence type="ECO:0000313" key="2">
    <source>
        <dbReference type="EMBL" id="SVE11132.1"/>
    </source>
</evidence>
<keyword evidence="1" id="KW-0812">Transmembrane</keyword>
<feature type="non-terminal residue" evidence="2">
    <location>
        <position position="109"/>
    </location>
</feature>
<keyword evidence="1" id="KW-1133">Transmembrane helix</keyword>